<dbReference type="HAMAP" id="MF_01043">
    <property type="entry name" value="PlsY"/>
    <property type="match status" value="1"/>
</dbReference>
<dbReference type="EMBL" id="CP014924">
    <property type="protein sequence ID" value="ANZ67984.1"/>
    <property type="molecule type" value="Genomic_DNA"/>
</dbReference>
<comment type="catalytic activity">
    <reaction evidence="10">
        <text>an acyl phosphate + sn-glycerol 3-phosphate = a 1-acyl-sn-glycero-3-phosphate + phosphate</text>
        <dbReference type="Rhea" id="RHEA:34075"/>
        <dbReference type="ChEBI" id="CHEBI:43474"/>
        <dbReference type="ChEBI" id="CHEBI:57597"/>
        <dbReference type="ChEBI" id="CHEBI:57970"/>
        <dbReference type="ChEBI" id="CHEBI:59918"/>
        <dbReference type="EC" id="2.3.1.275"/>
    </reaction>
</comment>
<comment type="subunit">
    <text evidence="10">Probably interacts with PlsX.</text>
</comment>
<dbReference type="Pfam" id="PF02660">
    <property type="entry name" value="G3P_acyltransf"/>
    <property type="match status" value="1"/>
</dbReference>
<dbReference type="InterPro" id="IPR003811">
    <property type="entry name" value="G3P_acylTferase_PlsY"/>
</dbReference>
<evidence type="ECO:0000256" key="9">
    <source>
        <dbReference type="ARBA" id="ARBA00023264"/>
    </source>
</evidence>
<comment type="function">
    <text evidence="10">Catalyzes the transfer of an acyl group from acyl-phosphate (acyl-PO(4)) to glycerol-3-phosphate (G3P) to form lysophosphatidic acid (LPA). This enzyme utilizes acyl-phosphate as fatty acyl donor, but not acyl-CoA or acyl-ACP.</text>
</comment>
<feature type="transmembrane region" description="Helical" evidence="10">
    <location>
        <begin position="159"/>
        <end position="182"/>
    </location>
</feature>
<evidence type="ECO:0000256" key="2">
    <source>
        <dbReference type="ARBA" id="ARBA00022516"/>
    </source>
</evidence>
<evidence type="ECO:0000256" key="8">
    <source>
        <dbReference type="ARBA" id="ARBA00023209"/>
    </source>
</evidence>
<comment type="similarity">
    <text evidence="10">Belongs to the PlsY family.</text>
</comment>
<dbReference type="RefSeq" id="WP_083215553.1">
    <property type="nucleotide sequence ID" value="NZ_CP014912.1"/>
</dbReference>
<comment type="pathway">
    <text evidence="10">Lipid metabolism; phospholipid metabolism.</text>
</comment>
<comment type="subcellular location">
    <subcellularLocation>
        <location evidence="10">Cell membrane</location>
        <topology evidence="10">Multi-pass membrane protein</topology>
    </subcellularLocation>
</comment>
<evidence type="ECO:0000256" key="5">
    <source>
        <dbReference type="ARBA" id="ARBA00022989"/>
    </source>
</evidence>
<keyword evidence="1 10" id="KW-1003">Cell membrane</keyword>
<dbReference type="GO" id="GO:0005886">
    <property type="term" value="C:plasma membrane"/>
    <property type="evidence" value="ECO:0007669"/>
    <property type="project" value="UniProtKB-SubCell"/>
</dbReference>
<evidence type="ECO:0000256" key="6">
    <source>
        <dbReference type="ARBA" id="ARBA00023098"/>
    </source>
</evidence>
<gene>
    <name evidence="10" type="primary">plsY</name>
    <name evidence="11" type="ORF">AYR63_13100</name>
</gene>
<feature type="transmembrane region" description="Helical" evidence="10">
    <location>
        <begin position="6"/>
        <end position="32"/>
    </location>
</feature>
<dbReference type="EC" id="2.3.1.275" evidence="10"/>
<keyword evidence="9 10" id="KW-1208">Phospholipid metabolism</keyword>
<dbReference type="STRING" id="240427.AYR62_06200"/>
<evidence type="ECO:0000256" key="3">
    <source>
        <dbReference type="ARBA" id="ARBA00022679"/>
    </source>
</evidence>
<name>A0A1B2J0X0_9LACO</name>
<feature type="transmembrane region" description="Helical" evidence="10">
    <location>
        <begin position="128"/>
        <end position="153"/>
    </location>
</feature>
<dbReference type="GO" id="GO:0008654">
    <property type="term" value="P:phospholipid biosynthetic process"/>
    <property type="evidence" value="ECO:0007669"/>
    <property type="project" value="UniProtKB-UniRule"/>
</dbReference>
<protein>
    <recommendedName>
        <fullName evidence="10">Glycerol-3-phosphate acyltransferase</fullName>
    </recommendedName>
    <alternativeName>
        <fullName evidence="10">Acyl-PO4 G3P acyltransferase</fullName>
    </alternativeName>
    <alternativeName>
        <fullName evidence="10">Acyl-phosphate--glycerol-3-phosphate acyltransferase</fullName>
    </alternativeName>
    <alternativeName>
        <fullName evidence="10">G3P acyltransferase</fullName>
        <shortName evidence="10">GPAT</shortName>
        <ecNumber evidence="10">2.3.1.275</ecNumber>
    </alternativeName>
    <alternativeName>
        <fullName evidence="10">Lysophosphatidic acid synthase</fullName>
        <shortName evidence="10">LPA synthase</shortName>
    </alternativeName>
</protein>
<accession>A0A1B2J0X0</accession>
<dbReference type="Proteomes" id="UP000093267">
    <property type="component" value="Chromosome"/>
</dbReference>
<evidence type="ECO:0000256" key="7">
    <source>
        <dbReference type="ARBA" id="ARBA00023136"/>
    </source>
</evidence>
<keyword evidence="6 10" id="KW-0443">Lipid metabolism</keyword>
<reference evidence="11 12" key="1">
    <citation type="submission" date="2016-03" db="EMBL/GenBank/DDBJ databases">
        <title>Pediococcus and Lactobacillus from brewery environment - whole genome sequencing and assembly.</title>
        <authorList>
            <person name="Behr J."/>
            <person name="Geissler A.J."/>
            <person name="Vogel R.F."/>
        </authorList>
    </citation>
    <scope>NUCLEOTIDE SEQUENCE [LARGE SCALE GENOMIC DNA]</scope>
    <source>
        <strain evidence="11 12">TMW 1.1995</strain>
    </source>
</reference>
<dbReference type="PANTHER" id="PTHR30309:SF0">
    <property type="entry name" value="GLYCEROL-3-PHOSPHATE ACYLTRANSFERASE-RELATED"/>
    <property type="match status" value="1"/>
</dbReference>
<evidence type="ECO:0000256" key="10">
    <source>
        <dbReference type="HAMAP-Rule" id="MF_01043"/>
    </source>
</evidence>
<dbReference type="GO" id="GO:0043772">
    <property type="term" value="F:acyl-phosphate glycerol-3-phosphate acyltransferase activity"/>
    <property type="evidence" value="ECO:0007669"/>
    <property type="project" value="UniProtKB-UniRule"/>
</dbReference>
<dbReference type="PANTHER" id="PTHR30309">
    <property type="entry name" value="INNER MEMBRANE PROTEIN YGIH"/>
    <property type="match status" value="1"/>
</dbReference>
<evidence type="ECO:0000256" key="4">
    <source>
        <dbReference type="ARBA" id="ARBA00022692"/>
    </source>
</evidence>
<dbReference type="OrthoDB" id="9777124at2"/>
<dbReference type="UniPathway" id="UPA00085"/>
<dbReference type="SMART" id="SM01207">
    <property type="entry name" value="G3P_acyltransf"/>
    <property type="match status" value="1"/>
</dbReference>
<proteinExistence type="inferred from homology"/>
<feature type="transmembrane region" description="Helical" evidence="10">
    <location>
        <begin position="86"/>
        <end position="108"/>
    </location>
</feature>
<dbReference type="AlphaFoldDB" id="A0A1B2J0X0"/>
<evidence type="ECO:0000313" key="11">
    <source>
        <dbReference type="EMBL" id="ANZ67984.1"/>
    </source>
</evidence>
<keyword evidence="7 10" id="KW-0472">Membrane</keyword>
<dbReference type="NCBIfam" id="TIGR00023">
    <property type="entry name" value="glycerol-3-phosphate 1-O-acyltransferase PlsY"/>
    <property type="match status" value="1"/>
</dbReference>
<sequence>MAVMTGIHFYIVCFLAYIIGSIPTGVLLSRAISHRDVRQFGSGNIGTTNMTRMLGLPVGLLTLVGDAFEGYVAATLPFWLQLPHAPLVSLITGLIAIVGHAFSCFLKFKGGKSVATTAEVLLAIDPKLLLLALAIFLVTLAITSTVSLASIIGLWGTTIAIAFMTTPLLVGYMAVVSAFVTARHWPNINRLLTHSERTIPYGLFATWQHWQHRPQP</sequence>
<evidence type="ECO:0000256" key="1">
    <source>
        <dbReference type="ARBA" id="ARBA00022475"/>
    </source>
</evidence>
<keyword evidence="3 10" id="KW-0808">Transferase</keyword>
<feature type="transmembrane region" description="Helical" evidence="10">
    <location>
        <begin position="53"/>
        <end position="80"/>
    </location>
</feature>
<keyword evidence="2 10" id="KW-0444">Lipid biosynthesis</keyword>
<keyword evidence="8 10" id="KW-0594">Phospholipid biosynthesis</keyword>
<keyword evidence="12" id="KW-1185">Reference proteome</keyword>
<keyword evidence="4 10" id="KW-0812">Transmembrane</keyword>
<organism evidence="11 12">
    <name type="scientific">Secundilactobacillus paracollinoides</name>
    <dbReference type="NCBI Taxonomy" id="240427"/>
    <lineage>
        <taxon>Bacteria</taxon>
        <taxon>Bacillati</taxon>
        <taxon>Bacillota</taxon>
        <taxon>Bacilli</taxon>
        <taxon>Lactobacillales</taxon>
        <taxon>Lactobacillaceae</taxon>
        <taxon>Secundilactobacillus</taxon>
    </lineage>
</organism>
<evidence type="ECO:0000313" key="12">
    <source>
        <dbReference type="Proteomes" id="UP000093267"/>
    </source>
</evidence>
<keyword evidence="5 10" id="KW-1133">Transmembrane helix</keyword>